<evidence type="ECO:0000313" key="4">
    <source>
        <dbReference type="Proteomes" id="UP001140511"/>
    </source>
</evidence>
<dbReference type="SUPFAM" id="SSF75011">
    <property type="entry name" value="3-carboxy-cis,cis-mucoante lactonizing enzyme"/>
    <property type="match status" value="1"/>
</dbReference>
<dbReference type="AlphaFoldDB" id="A0A9W9BI18"/>
<dbReference type="InterPro" id="IPR046312">
    <property type="entry name" value="DUF6454"/>
</dbReference>
<gene>
    <name evidence="3" type="ORF">T069G_04904</name>
</gene>
<reference evidence="3" key="1">
    <citation type="submission" date="2022-09" db="EMBL/GenBank/DDBJ databases">
        <title>Chromosome-level assembly of Trichoderma breve T069, a fungus used in development of biopesticide product.</title>
        <authorList>
            <person name="Lin R."/>
            <person name="Liu T."/>
        </authorList>
    </citation>
    <scope>NUCLEOTIDE SEQUENCE</scope>
    <source>
        <strain evidence="3">T069</strain>
    </source>
</reference>
<dbReference type="GeneID" id="80866802"/>
<keyword evidence="4" id="KW-1185">Reference proteome</keyword>
<accession>A0A9W9BI18</accession>
<keyword evidence="2" id="KW-0472">Membrane</keyword>
<evidence type="ECO:0000256" key="1">
    <source>
        <dbReference type="SAM" id="MobiDB-lite"/>
    </source>
</evidence>
<proteinExistence type="predicted"/>
<feature type="compositionally biased region" description="Polar residues" evidence="1">
    <location>
        <begin position="1"/>
        <end position="16"/>
    </location>
</feature>
<evidence type="ECO:0000256" key="2">
    <source>
        <dbReference type="SAM" id="Phobius"/>
    </source>
</evidence>
<protein>
    <submittedName>
        <fullName evidence="3">Uncharacterized protein</fullName>
    </submittedName>
</protein>
<name>A0A9W9BI18_9HYPO</name>
<organism evidence="3 4">
    <name type="scientific">Trichoderma breve</name>
    <dbReference type="NCBI Taxonomy" id="2034170"/>
    <lineage>
        <taxon>Eukaryota</taxon>
        <taxon>Fungi</taxon>
        <taxon>Dikarya</taxon>
        <taxon>Ascomycota</taxon>
        <taxon>Pezizomycotina</taxon>
        <taxon>Sordariomycetes</taxon>
        <taxon>Hypocreomycetidae</taxon>
        <taxon>Hypocreales</taxon>
        <taxon>Hypocreaceae</taxon>
        <taxon>Trichoderma</taxon>
    </lineage>
</organism>
<keyword evidence="2" id="KW-0812">Transmembrane</keyword>
<keyword evidence="2" id="KW-1133">Transmembrane helix</keyword>
<feature type="region of interest" description="Disordered" evidence="1">
    <location>
        <begin position="1"/>
        <end position="23"/>
    </location>
</feature>
<feature type="transmembrane region" description="Helical" evidence="2">
    <location>
        <begin position="37"/>
        <end position="61"/>
    </location>
</feature>
<dbReference type="RefSeq" id="XP_056028972.1">
    <property type="nucleotide sequence ID" value="XM_056172114.1"/>
</dbReference>
<dbReference type="Proteomes" id="UP001140511">
    <property type="component" value="Unassembled WGS sequence"/>
</dbReference>
<evidence type="ECO:0000313" key="3">
    <source>
        <dbReference type="EMBL" id="KAJ4859916.1"/>
    </source>
</evidence>
<dbReference type="Pfam" id="PF20055">
    <property type="entry name" value="DUF6454"/>
    <property type="match status" value="1"/>
</dbReference>
<dbReference type="EMBL" id="JAOPEN010000003">
    <property type="protein sequence ID" value="KAJ4859916.1"/>
    <property type="molecule type" value="Genomic_DNA"/>
</dbReference>
<sequence>MPRNNDNSNSQHQVSVSAGPIRSANSMHKPSRVNISILTLIATFIFIFAIVFPYFGIWFHLEETLGIKISKETATCAPFSTVPLNITLHDDSPLSPSPLPPSHAASDGETIIELFQTLGRTTIWKSIANISFQGDTFEPEGLVRLGPDRYVVSCGEYTEHTQKYPHPINGTDRTPGKGFAHLMTYNGKGIRIADATITREGEEEYHNGGIDYDGRWIWGTVAQYRPNSTSYVYKADPYTLKPQTVLRYTDHLGGIVHDTTKNRLTTLNWGSRNATVWTLKDGVAADCSTERPQYTTRNPSYFVDYQDCKWLGRSKFHSGASVMLCSGVTALDGGYSLGGIALVHTETMQPLAEVPIMLKSALGVRMTQNPMDVSVENGKLRFYWLPDQRNSTLYIYEAEPNSPFEYGGG</sequence>
<comment type="caution">
    <text evidence="3">The sequence shown here is derived from an EMBL/GenBank/DDBJ whole genome shotgun (WGS) entry which is preliminary data.</text>
</comment>